<dbReference type="PANTHER" id="PTHR41521:SF4">
    <property type="entry name" value="BLR0684 PROTEIN"/>
    <property type="match status" value="1"/>
</dbReference>
<dbReference type="Gene3D" id="3.30.70.100">
    <property type="match status" value="1"/>
</dbReference>
<dbReference type="Proteomes" id="UP000572953">
    <property type="component" value="Unassembled WGS sequence"/>
</dbReference>
<comment type="caution">
    <text evidence="4">The sequence shown here is derived from an EMBL/GenBank/DDBJ whole genome shotgun (WGS) entry which is preliminary data.</text>
</comment>
<evidence type="ECO:0000313" key="3">
    <source>
        <dbReference type="EMBL" id="NCU53342.1"/>
    </source>
</evidence>
<evidence type="ECO:0000313" key="4">
    <source>
        <dbReference type="EMBL" id="NCU63325.1"/>
    </source>
</evidence>
<organism evidence="4 5">
    <name type="scientific">Candidatus Fonsibacter lacus</name>
    <dbReference type="NCBI Taxonomy" id="2576439"/>
    <lineage>
        <taxon>Bacteria</taxon>
        <taxon>Pseudomonadati</taxon>
        <taxon>Pseudomonadota</taxon>
        <taxon>Alphaproteobacteria</taxon>
        <taxon>Candidatus Pelagibacterales</taxon>
        <taxon>Candidatus Pelagibacterales incertae sedis</taxon>
        <taxon>Candidatus Fonsibacter</taxon>
    </lineage>
</organism>
<protein>
    <submittedName>
        <fullName evidence="4">DUF1330 domain-containing protein</fullName>
    </submittedName>
</protein>
<dbReference type="EMBL" id="RGGN01000220">
    <property type="protein sequence ID" value="NCU63325.1"/>
    <property type="molecule type" value="Genomic_DNA"/>
</dbReference>
<accession>A0A845SFN1</accession>
<evidence type="ECO:0000313" key="5">
    <source>
        <dbReference type="Proteomes" id="UP000572953"/>
    </source>
</evidence>
<evidence type="ECO:0000313" key="2">
    <source>
        <dbReference type="EMBL" id="NCU50333.1"/>
    </source>
</evidence>
<name>A0A845SFN1_9PROT</name>
<reference evidence="4 5" key="1">
    <citation type="submission" date="2018-10" db="EMBL/GenBank/DDBJ databases">
        <title>Iterative Subtractive Binning of Freshwater Chronoseries Metagenomes Recovers Nearly Complete Genomes from over Four Hundred Novel Species.</title>
        <authorList>
            <person name="Rodriguez-R L.M."/>
            <person name="Tsementzi D."/>
            <person name="Luo C."/>
            <person name="Konstantinidis K.T."/>
        </authorList>
    </citation>
    <scope>NUCLEOTIDE SEQUENCE [LARGE SCALE GENOMIC DNA]</scope>
    <source>
        <strain evidence="4">WB7_2B_003</strain>
        <strain evidence="2">WB8_1A_003</strain>
        <strain evidence="3">WB8_2A_004</strain>
    </source>
</reference>
<dbReference type="Pfam" id="PF07045">
    <property type="entry name" value="DUF1330"/>
    <property type="match status" value="1"/>
</dbReference>
<dbReference type="PANTHER" id="PTHR41521">
    <property type="match status" value="1"/>
</dbReference>
<dbReference type="InterPro" id="IPR010753">
    <property type="entry name" value="DUF1330"/>
</dbReference>
<feature type="domain" description="DUF1330" evidence="1">
    <location>
        <begin position="2"/>
        <end position="95"/>
    </location>
</feature>
<proteinExistence type="predicted"/>
<dbReference type="AlphaFoldDB" id="A0A845SFN1"/>
<gene>
    <name evidence="4" type="ORF">EBV78_04570</name>
    <name evidence="2" type="ORF">EBX29_00940</name>
    <name evidence="3" type="ORF">EBX74_03465</name>
</gene>
<dbReference type="Proteomes" id="UP000699985">
    <property type="component" value="Unassembled WGS sequence"/>
</dbReference>
<dbReference type="Proteomes" id="UP000747791">
    <property type="component" value="Unassembled WGS sequence"/>
</dbReference>
<dbReference type="EMBL" id="RGOB01000103">
    <property type="protein sequence ID" value="NCU53342.1"/>
    <property type="molecule type" value="Genomic_DNA"/>
</dbReference>
<dbReference type="InterPro" id="IPR011008">
    <property type="entry name" value="Dimeric_a/b-barrel"/>
</dbReference>
<sequence>MKGYWIAKYKKAEDSKKLGSYAEKALKAITDFGGKPLVRGGKYVTLEGEEFIRTVIWEFKDYDTALNCYKSKNYQEAWSIAKNTVVRDLMIVEGV</sequence>
<dbReference type="EMBL" id="RGMI01000021">
    <property type="protein sequence ID" value="NCU50333.1"/>
    <property type="molecule type" value="Genomic_DNA"/>
</dbReference>
<evidence type="ECO:0000259" key="1">
    <source>
        <dbReference type="Pfam" id="PF07045"/>
    </source>
</evidence>
<dbReference type="SUPFAM" id="SSF54909">
    <property type="entry name" value="Dimeric alpha+beta barrel"/>
    <property type="match status" value="1"/>
</dbReference>